<dbReference type="AlphaFoldDB" id="A0A063YEI4"/>
<dbReference type="Proteomes" id="UP001059349">
    <property type="component" value="Chromosome"/>
</dbReference>
<reference evidence="2" key="1">
    <citation type="submission" date="2022-07" db="EMBL/GenBank/DDBJ databases">
        <title>Complete genome of Mycoplasma hyosynoviae B1.</title>
        <authorList>
            <person name="Spergser J."/>
        </authorList>
    </citation>
    <scope>NUCLEOTIDE SEQUENCE</scope>
    <source>
        <strain evidence="2">B1</strain>
    </source>
</reference>
<evidence type="ECO:0000313" key="2">
    <source>
        <dbReference type="EMBL" id="UTO25990.1"/>
    </source>
</evidence>
<gene>
    <name evidence="2" type="ORF">NMG93_00275</name>
    <name evidence="1" type="ORF">QJ129_00810</name>
</gene>
<dbReference type="OrthoDB" id="404042at2"/>
<protein>
    <recommendedName>
        <fullName evidence="4">DNA repair protein RecO</fullName>
    </recommendedName>
</protein>
<evidence type="ECO:0000313" key="3">
    <source>
        <dbReference type="Proteomes" id="UP001059349"/>
    </source>
</evidence>
<name>A0A063YEI4_9BACT</name>
<dbReference type="SUPFAM" id="SSF57863">
    <property type="entry name" value="ArfGap/RecO-like zinc finger"/>
    <property type="match status" value="1"/>
</dbReference>
<evidence type="ECO:0008006" key="4">
    <source>
        <dbReference type="Google" id="ProtNLM"/>
    </source>
</evidence>
<dbReference type="RefSeq" id="WP_036439929.1">
    <property type="nucleotide sequence ID" value="NZ_CP101127.1"/>
</dbReference>
<sequence length="220" mass="25563">MQEIIKGIVIKKSDSGEFDEVISTLCKTGIYTFFSPGTRKINSKNAMSLSLLDFTNFEILTRNEITNLLPRLKTATLIYKFPLDYQNAEFQETLLYFLNKIKASNYLDFIETYEKLLPMVGHNKNNKVLVYLINKILKCEGIYPVYSGCVECGRQKGLIDFQFHKGGFLCYEHSTFELGVNKLNALYYLNKDFDSFDKNTTHDVVDFLKKMIITYLTEYF</sequence>
<dbReference type="Proteomes" id="UP001233782">
    <property type="component" value="Unassembled WGS sequence"/>
</dbReference>
<dbReference type="InterPro" id="IPR037278">
    <property type="entry name" value="ARFGAP/RecO"/>
</dbReference>
<dbReference type="GeneID" id="75104902"/>
<accession>A0A063YEI4</accession>
<dbReference type="EMBL" id="CP101127">
    <property type="protein sequence ID" value="UTO25990.1"/>
    <property type="molecule type" value="Genomic_DNA"/>
</dbReference>
<evidence type="ECO:0000313" key="1">
    <source>
        <dbReference type="EMBL" id="MDI3047802.1"/>
    </source>
</evidence>
<reference evidence="1" key="2">
    <citation type="submission" date="2023-04" db="EMBL/GenBank/DDBJ databases">
        <title>Genomes of recent Mycoplasma hyosynoviae isolates 2023.</title>
        <authorList>
            <person name="Spergser J."/>
        </authorList>
    </citation>
    <scope>NUCLEOTIDE SEQUENCE</scope>
    <source>
        <strain evidence="1">SN1J23N</strain>
    </source>
</reference>
<proteinExistence type="predicted"/>
<organism evidence="2 3">
    <name type="scientific">Metamycoplasma hyosynoviae</name>
    <dbReference type="NCBI Taxonomy" id="29559"/>
    <lineage>
        <taxon>Bacteria</taxon>
        <taxon>Bacillati</taxon>
        <taxon>Mycoplasmatota</taxon>
        <taxon>Mycoplasmoidales</taxon>
        <taxon>Metamycoplasmataceae</taxon>
        <taxon>Metamycoplasma</taxon>
    </lineage>
</organism>
<dbReference type="STRING" id="29559.NPL3_01730"/>
<dbReference type="EMBL" id="JASBCP010000001">
    <property type="protein sequence ID" value="MDI3047802.1"/>
    <property type="molecule type" value="Genomic_DNA"/>
</dbReference>